<name>F9U513_9GAMM</name>
<dbReference type="Pfam" id="PF10442">
    <property type="entry name" value="FIST_C"/>
    <property type="match status" value="1"/>
</dbReference>
<sequence>MAKPLQHISHTAPGATRRRAGATRHSTLDGSNTMTSFRFGHAADPDWRQAVDRCLTQIGSVPQEATLGFLYVTDALADELDEIIRTFRGATGVDQWVGSIGLGICATGAEYYEEPAIAVMLGEFPTEDFRVFPSLVEDLDDFDLRNGEWMGANPPYLGLVHGDPSNALTEALIQQLAQRTTAGFLVGGLASARADALTIADGVTRGGLSGVLFSERVGILTRLSQGCSPIGPHHVISEGQRNILMRLDGEPALDVLKRDIGEILARDLSRLGGYIFAGLPIQGSDTGDYLVRNLVGIDPNHGLVAIGDLVEPGRELMFCRRDADTAREDLDRMLKGIKGRLPAPPRGGIYVSCLGRGVNLFGPDSAELKQIHAALGDVPIVGFYANGEISQDRLYGYTGVLTLFT</sequence>
<dbReference type="InterPro" id="IPR016741">
    <property type="entry name" value="UCP018953"/>
</dbReference>
<dbReference type="PANTHER" id="PTHR14939:SF5">
    <property type="entry name" value="F-BOX ONLY PROTEIN 22"/>
    <property type="match status" value="1"/>
</dbReference>
<dbReference type="PATRIC" id="fig|768671.3.peg.16"/>
<comment type="subcellular location">
    <subcellularLocation>
        <location evidence="1">Cell membrane</location>
        <topology evidence="1">Multi-pass membrane protein</topology>
    </subcellularLocation>
</comment>
<dbReference type="eggNOG" id="COG4398">
    <property type="taxonomic scope" value="Bacteria"/>
</dbReference>
<evidence type="ECO:0000259" key="8">
    <source>
        <dbReference type="SMART" id="SM01204"/>
    </source>
</evidence>
<keyword evidence="2" id="KW-1003">Cell membrane</keyword>
<accession>F9U513</accession>
<evidence type="ECO:0000256" key="3">
    <source>
        <dbReference type="ARBA" id="ARBA00022692"/>
    </source>
</evidence>
<reference evidence="9 10" key="1">
    <citation type="submission" date="2011-06" db="EMBL/GenBank/DDBJ databases">
        <title>The draft genome of Thiocapsa marina 5811.</title>
        <authorList>
            <consortium name="US DOE Joint Genome Institute (JGI-PGF)"/>
            <person name="Lucas S."/>
            <person name="Han J."/>
            <person name="Cheng J.-F."/>
            <person name="Goodwin L."/>
            <person name="Pitluck S."/>
            <person name="Peters L."/>
            <person name="Land M.L."/>
            <person name="Hauser L."/>
            <person name="Vogl K."/>
            <person name="Liu Z."/>
            <person name="Imhoff J."/>
            <person name="Thiel V."/>
            <person name="Frigaard N.-U."/>
            <person name="Bryant D."/>
            <person name="Woyke T.J."/>
        </authorList>
    </citation>
    <scope>NUCLEOTIDE SEQUENCE [LARGE SCALE GENOMIC DNA]</scope>
    <source>
        <strain evidence="9 10">5811</strain>
    </source>
</reference>
<dbReference type="InterPro" id="IPR019494">
    <property type="entry name" value="FIST_C"/>
</dbReference>
<dbReference type="AlphaFoldDB" id="F9U513"/>
<organism evidence="9 10">
    <name type="scientific">Thiocapsa marina 5811</name>
    <dbReference type="NCBI Taxonomy" id="768671"/>
    <lineage>
        <taxon>Bacteria</taxon>
        <taxon>Pseudomonadati</taxon>
        <taxon>Pseudomonadota</taxon>
        <taxon>Gammaproteobacteria</taxon>
        <taxon>Chromatiales</taxon>
        <taxon>Chromatiaceae</taxon>
        <taxon>Thiocapsa</taxon>
    </lineage>
</organism>
<evidence type="ECO:0000313" key="10">
    <source>
        <dbReference type="Proteomes" id="UP000005459"/>
    </source>
</evidence>
<evidence type="ECO:0000256" key="6">
    <source>
        <dbReference type="SAM" id="MobiDB-lite"/>
    </source>
</evidence>
<feature type="domain" description="FIST" evidence="7">
    <location>
        <begin position="64"/>
        <end position="251"/>
    </location>
</feature>
<keyword evidence="3" id="KW-0812">Transmembrane</keyword>
<keyword evidence="5" id="KW-0472">Membrane</keyword>
<proteinExistence type="predicted"/>
<feature type="domain" description="FIST C-domain" evidence="8">
    <location>
        <begin position="252"/>
        <end position="392"/>
    </location>
</feature>
<evidence type="ECO:0000256" key="4">
    <source>
        <dbReference type="ARBA" id="ARBA00022989"/>
    </source>
</evidence>
<dbReference type="PANTHER" id="PTHR14939">
    <property type="entry name" value="F-BOX ONLY PROTEIN 22"/>
    <property type="match status" value="1"/>
</dbReference>
<dbReference type="Pfam" id="PF08495">
    <property type="entry name" value="FIST"/>
    <property type="match status" value="1"/>
</dbReference>
<evidence type="ECO:0000256" key="5">
    <source>
        <dbReference type="ARBA" id="ARBA00023136"/>
    </source>
</evidence>
<dbReference type="InterPro" id="IPR013702">
    <property type="entry name" value="FIST_domain_N"/>
</dbReference>
<feature type="region of interest" description="Disordered" evidence="6">
    <location>
        <begin position="1"/>
        <end position="31"/>
    </location>
</feature>
<evidence type="ECO:0000256" key="2">
    <source>
        <dbReference type="ARBA" id="ARBA00022475"/>
    </source>
</evidence>
<evidence type="ECO:0000256" key="1">
    <source>
        <dbReference type="ARBA" id="ARBA00004651"/>
    </source>
</evidence>
<dbReference type="SMART" id="SM01204">
    <property type="entry name" value="FIST_C"/>
    <property type="match status" value="1"/>
</dbReference>
<dbReference type="Proteomes" id="UP000005459">
    <property type="component" value="Unassembled WGS sequence"/>
</dbReference>
<keyword evidence="10" id="KW-1185">Reference proteome</keyword>
<dbReference type="GO" id="GO:0005886">
    <property type="term" value="C:plasma membrane"/>
    <property type="evidence" value="ECO:0007669"/>
    <property type="project" value="UniProtKB-SubCell"/>
</dbReference>
<dbReference type="STRING" id="768671.ThimaDRAFT_0014"/>
<gene>
    <name evidence="9" type="ORF">ThimaDRAFT_0014</name>
</gene>
<evidence type="ECO:0000259" key="7">
    <source>
        <dbReference type="SMART" id="SM00897"/>
    </source>
</evidence>
<keyword evidence="4" id="KW-1133">Transmembrane helix</keyword>
<dbReference type="SMART" id="SM00897">
    <property type="entry name" value="FIST"/>
    <property type="match status" value="1"/>
</dbReference>
<evidence type="ECO:0000313" key="9">
    <source>
        <dbReference type="EMBL" id="EGV20236.1"/>
    </source>
</evidence>
<dbReference type="EMBL" id="AFWV01000001">
    <property type="protein sequence ID" value="EGV20236.1"/>
    <property type="molecule type" value="Genomic_DNA"/>
</dbReference>
<protein>
    <submittedName>
        <fullName evidence="9">FIST C domain-containing protein</fullName>
    </submittedName>
</protein>
<dbReference type="PIRSF" id="PIRSF018953">
    <property type="entry name" value="UCP018953"/>
    <property type="match status" value="1"/>
</dbReference>